<dbReference type="SUPFAM" id="SSF52242">
    <property type="entry name" value="Cobalamin (vitamin B12)-binding domain"/>
    <property type="match status" value="1"/>
</dbReference>
<dbReference type="InterPro" id="IPR006638">
    <property type="entry name" value="Elp3/MiaA/NifB-like_rSAM"/>
</dbReference>
<dbReference type="Gene3D" id="3.80.30.20">
    <property type="entry name" value="tm_1862 like domain"/>
    <property type="match status" value="1"/>
</dbReference>
<evidence type="ECO:0000256" key="4">
    <source>
        <dbReference type="ARBA" id="ARBA00023004"/>
    </source>
</evidence>
<dbReference type="Proteomes" id="UP000289794">
    <property type="component" value="Chromosome"/>
</dbReference>
<evidence type="ECO:0000313" key="8">
    <source>
        <dbReference type="EMBL" id="QBE99920.1"/>
    </source>
</evidence>
<name>A0A4P6M7Y2_9FIRM</name>
<feature type="domain" description="Radical SAM core" evidence="7">
    <location>
        <begin position="175"/>
        <end position="405"/>
    </location>
</feature>
<dbReference type="InterPro" id="IPR025288">
    <property type="entry name" value="DUF4080"/>
</dbReference>
<protein>
    <submittedName>
        <fullName evidence="8">Uncharacterized protein</fullName>
    </submittedName>
</protein>
<dbReference type="Pfam" id="PF04055">
    <property type="entry name" value="Radical_SAM"/>
    <property type="match status" value="1"/>
</dbReference>
<proteinExistence type="predicted"/>
<evidence type="ECO:0000313" key="9">
    <source>
        <dbReference type="Proteomes" id="UP000289794"/>
    </source>
</evidence>
<evidence type="ECO:0000256" key="2">
    <source>
        <dbReference type="ARBA" id="ARBA00022691"/>
    </source>
</evidence>
<evidence type="ECO:0000256" key="1">
    <source>
        <dbReference type="ARBA" id="ARBA00001966"/>
    </source>
</evidence>
<dbReference type="InterPro" id="IPR058240">
    <property type="entry name" value="rSAM_sf"/>
</dbReference>
<dbReference type="Pfam" id="PF13311">
    <property type="entry name" value="DUF4080"/>
    <property type="match status" value="1"/>
</dbReference>
<evidence type="ECO:0000256" key="3">
    <source>
        <dbReference type="ARBA" id="ARBA00022723"/>
    </source>
</evidence>
<dbReference type="GO" id="GO:0051539">
    <property type="term" value="F:4 iron, 4 sulfur cluster binding"/>
    <property type="evidence" value="ECO:0007669"/>
    <property type="project" value="UniProtKB-KW"/>
</dbReference>
<dbReference type="KEGG" id="bpro:PMF13cell1_05514"/>
<dbReference type="SMART" id="SM00729">
    <property type="entry name" value="Elp3"/>
    <property type="match status" value="1"/>
</dbReference>
<dbReference type="GO" id="GO:0031419">
    <property type="term" value="F:cobalamin binding"/>
    <property type="evidence" value="ECO:0007669"/>
    <property type="project" value="InterPro"/>
</dbReference>
<dbReference type="EMBL" id="CP035945">
    <property type="protein sequence ID" value="QBE99920.1"/>
    <property type="molecule type" value="Genomic_DNA"/>
</dbReference>
<dbReference type="PANTHER" id="PTHR43409:SF16">
    <property type="entry name" value="SLR0320 PROTEIN"/>
    <property type="match status" value="1"/>
</dbReference>
<keyword evidence="5" id="KW-0411">Iron-sulfur</keyword>
<dbReference type="PANTHER" id="PTHR43409">
    <property type="entry name" value="ANAEROBIC MAGNESIUM-PROTOPORPHYRIN IX MONOMETHYL ESTER CYCLASE-RELATED"/>
    <property type="match status" value="1"/>
</dbReference>
<dbReference type="GO" id="GO:0003824">
    <property type="term" value="F:catalytic activity"/>
    <property type="evidence" value="ECO:0007669"/>
    <property type="project" value="InterPro"/>
</dbReference>
<dbReference type="InterPro" id="IPR034466">
    <property type="entry name" value="Methyltransferase_Class_B"/>
</dbReference>
<dbReference type="AlphaFoldDB" id="A0A4P6M7Y2"/>
<evidence type="ECO:0000259" key="6">
    <source>
        <dbReference type="PROSITE" id="PS51332"/>
    </source>
</evidence>
<dbReference type="SUPFAM" id="SSF102114">
    <property type="entry name" value="Radical SAM enzymes"/>
    <property type="match status" value="1"/>
</dbReference>
<organism evidence="8 9">
    <name type="scientific">Blautia producta</name>
    <dbReference type="NCBI Taxonomy" id="33035"/>
    <lineage>
        <taxon>Bacteria</taxon>
        <taxon>Bacillati</taxon>
        <taxon>Bacillota</taxon>
        <taxon>Clostridia</taxon>
        <taxon>Lachnospirales</taxon>
        <taxon>Lachnospiraceae</taxon>
        <taxon>Blautia</taxon>
    </lineage>
</organism>
<dbReference type="InterPro" id="IPR023404">
    <property type="entry name" value="rSAM_horseshoe"/>
</dbReference>
<keyword evidence="3" id="KW-0479">Metal-binding</keyword>
<dbReference type="GO" id="GO:0005829">
    <property type="term" value="C:cytosol"/>
    <property type="evidence" value="ECO:0007669"/>
    <property type="project" value="TreeGrafter"/>
</dbReference>
<dbReference type="CDD" id="cd01335">
    <property type="entry name" value="Radical_SAM"/>
    <property type="match status" value="1"/>
</dbReference>
<keyword evidence="4" id="KW-0408">Iron</keyword>
<dbReference type="GO" id="GO:0046872">
    <property type="term" value="F:metal ion binding"/>
    <property type="evidence" value="ECO:0007669"/>
    <property type="project" value="UniProtKB-KW"/>
</dbReference>
<dbReference type="PROSITE" id="PS51918">
    <property type="entry name" value="RADICAL_SAM"/>
    <property type="match status" value="1"/>
</dbReference>
<evidence type="ECO:0000259" key="7">
    <source>
        <dbReference type="PROSITE" id="PS51918"/>
    </source>
</evidence>
<dbReference type="SFLD" id="SFLDG01123">
    <property type="entry name" value="methyltransferase_(Class_B)"/>
    <property type="match status" value="1"/>
</dbReference>
<dbReference type="SFLD" id="SFLDS00029">
    <property type="entry name" value="Radical_SAM"/>
    <property type="match status" value="1"/>
</dbReference>
<dbReference type="SFLD" id="SFLDG01082">
    <property type="entry name" value="B12-binding_domain_containing"/>
    <property type="match status" value="1"/>
</dbReference>
<dbReference type="InterPro" id="IPR006158">
    <property type="entry name" value="Cobalamin-bd"/>
</dbReference>
<dbReference type="Gene3D" id="3.40.50.280">
    <property type="entry name" value="Cobalamin-binding domain"/>
    <property type="match status" value="1"/>
</dbReference>
<dbReference type="InterPro" id="IPR051198">
    <property type="entry name" value="BchE-like"/>
</dbReference>
<evidence type="ECO:0000256" key="5">
    <source>
        <dbReference type="ARBA" id="ARBA00023014"/>
    </source>
</evidence>
<feature type="domain" description="B12-binding" evidence="6">
    <location>
        <begin position="1"/>
        <end position="134"/>
    </location>
</feature>
<dbReference type="Pfam" id="PF02310">
    <property type="entry name" value="B12-binding"/>
    <property type="match status" value="1"/>
</dbReference>
<dbReference type="PROSITE" id="PS51332">
    <property type="entry name" value="B12_BINDING"/>
    <property type="match status" value="1"/>
</dbReference>
<dbReference type="InterPro" id="IPR007197">
    <property type="entry name" value="rSAM"/>
</dbReference>
<comment type="cofactor">
    <cofactor evidence="1">
        <name>[4Fe-4S] cluster</name>
        <dbReference type="ChEBI" id="CHEBI:49883"/>
    </cofactor>
</comment>
<sequence>MKILLMAVNAKYIHSNLAVYSLQSYAAKHGIYPETAEYTINQQKDEILGDVYRKKPQVLCVSCYIWNISFVEEILGDVKKILPDTDIWVGGPEVSYDAEAFLERCPWACGVMCGEGEETFLELASYYEKRKEGECRGPADIRGLVCRQEGEIVRTPGRPVMDMDRLVFPYEDMSLFSHKIIYYESSRGCPFSCSYCLSSIDKKLRFRSLSLVLDELQFFLDKRVPQVKFVDRTFNCRKEHAMAIWTYLRDHDNGVTNFHFEIAADLLTEEEISLISTMRPGLIQLEIGVQSTNEKTIREIKRKTSFDKIAQTVQKIQKGRNVHQHLDLIAGLPYEDHESFRRSFDQVYSLRPQQLQLGFLKILKGSYMHEMAEAYGCVYQEAEPYEVLGTRWISYGDILKLKGVEEMVEVYYNSSQFIRTVSAMERLFPDAFSMYEALADFYYERGYQGISHTRIRRYEILLEYLEERQQADMEYFRELMLFDLYARENLKTRPSWACDMTPYKKHLQAFYKREEENPVLLGDYKGYQARQMMKMTHLEVFHYDIPNGEDKKGEFPVLFDYRKRDPLTYDAAVYAVQKTALFAER</sequence>
<keyword evidence="2" id="KW-0949">S-adenosyl-L-methionine</keyword>
<gene>
    <name evidence="8" type="ORF">PMF13cell1_05514</name>
</gene>
<dbReference type="RefSeq" id="WP_130182826.1">
    <property type="nucleotide sequence ID" value="NZ_CP035945.1"/>
</dbReference>
<reference evidence="8 9" key="1">
    <citation type="submission" date="2019-01" db="EMBL/GenBank/DDBJ databases">
        <title>PMF-metabolizing Aryl O-demethylase.</title>
        <authorList>
            <person name="Kim M."/>
        </authorList>
    </citation>
    <scope>NUCLEOTIDE SEQUENCE [LARGE SCALE GENOMIC DNA]</scope>
    <source>
        <strain evidence="8 9">PMF1</strain>
    </source>
</reference>
<accession>A0A4P6M7Y2</accession>
<dbReference type="InterPro" id="IPR036724">
    <property type="entry name" value="Cobalamin-bd_sf"/>
</dbReference>